<dbReference type="Proteomes" id="UP001165121">
    <property type="component" value="Unassembled WGS sequence"/>
</dbReference>
<proteinExistence type="predicted"/>
<name>A0A9W6WWA7_9STRA</name>
<gene>
    <name evidence="1" type="ORF">Pfra01_000229000</name>
</gene>
<dbReference type="AlphaFoldDB" id="A0A9W6WWA7"/>
<reference evidence="1" key="1">
    <citation type="submission" date="2023-04" db="EMBL/GenBank/DDBJ databases">
        <title>Phytophthora fragariaefolia NBRC 109709.</title>
        <authorList>
            <person name="Ichikawa N."/>
            <person name="Sato H."/>
            <person name="Tonouchi N."/>
        </authorList>
    </citation>
    <scope>NUCLEOTIDE SEQUENCE</scope>
    <source>
        <strain evidence="1">NBRC 109709</strain>
    </source>
</reference>
<sequence length="174" mass="18612">MSFEATRLPLPLTELALNNAEHASTGITPFFANNARHPRVPALLAVGHPMVSGASPLGEDDNDVDDVVTSGAHGPEALNAVTRSKSKQTFAAPSSAASPLSVWTARTLIDPRNTGTPIAAIYTPKSPAHQVVNTAVSAFVQRRESIARFVRNALQDAVDKHKEDADARTWLRSR</sequence>
<dbReference type="OrthoDB" id="116372at2759"/>
<comment type="caution">
    <text evidence="1">The sequence shown here is derived from an EMBL/GenBank/DDBJ whole genome shotgun (WGS) entry which is preliminary data.</text>
</comment>
<accession>A0A9W6WWA7</accession>
<dbReference type="EMBL" id="BSXT01000185">
    <property type="protein sequence ID" value="GMF20100.1"/>
    <property type="molecule type" value="Genomic_DNA"/>
</dbReference>
<evidence type="ECO:0000313" key="2">
    <source>
        <dbReference type="Proteomes" id="UP001165121"/>
    </source>
</evidence>
<keyword evidence="2" id="KW-1185">Reference proteome</keyword>
<organism evidence="1 2">
    <name type="scientific">Phytophthora fragariaefolia</name>
    <dbReference type="NCBI Taxonomy" id="1490495"/>
    <lineage>
        <taxon>Eukaryota</taxon>
        <taxon>Sar</taxon>
        <taxon>Stramenopiles</taxon>
        <taxon>Oomycota</taxon>
        <taxon>Peronosporomycetes</taxon>
        <taxon>Peronosporales</taxon>
        <taxon>Peronosporaceae</taxon>
        <taxon>Phytophthora</taxon>
    </lineage>
</organism>
<evidence type="ECO:0000313" key="1">
    <source>
        <dbReference type="EMBL" id="GMF20100.1"/>
    </source>
</evidence>
<protein>
    <submittedName>
        <fullName evidence="1">Unnamed protein product</fullName>
    </submittedName>
</protein>